<evidence type="ECO:0000313" key="2">
    <source>
        <dbReference type="EMBL" id="KIH51182.1"/>
    </source>
</evidence>
<accession>A0A0C2CN62</accession>
<reference evidence="2 3" key="1">
    <citation type="submission" date="2013-12" db="EMBL/GenBank/DDBJ databases">
        <title>Draft genome of the parsitic nematode Ancylostoma duodenale.</title>
        <authorList>
            <person name="Mitreva M."/>
        </authorList>
    </citation>
    <scope>NUCLEOTIDE SEQUENCE [LARGE SCALE GENOMIC DNA]</scope>
    <source>
        <strain evidence="2 3">Zhejiang</strain>
    </source>
</reference>
<gene>
    <name evidence="2" type="ORF">ANCDUO_18734</name>
</gene>
<dbReference type="Proteomes" id="UP000054047">
    <property type="component" value="Unassembled WGS sequence"/>
</dbReference>
<sequence length="211" mass="24926">MVMEDGPGGRVPVILQDQKRFSLPNLRFGKLDIGRWPKEAERFRVNAHPTSRQLPTICLFKDAKELKRRPLVNESRRAIPFVFNQDNCILEFDLLNIHKECLERLSAKERKEIVEEKKTRARNLEEAKNCHKQRKIQHPLKSDNHARIPTSLMTFPVVEQFLHVIRRDLHILGLEVRRNSLRICRARKDADRLRRCPCQQELWHGDFILCG</sequence>
<keyword evidence="3" id="KW-1185">Reference proteome</keyword>
<protein>
    <submittedName>
        <fullName evidence="2">Uncharacterized protein</fullName>
    </submittedName>
</protein>
<organism evidence="2 3">
    <name type="scientific">Ancylostoma duodenale</name>
    <dbReference type="NCBI Taxonomy" id="51022"/>
    <lineage>
        <taxon>Eukaryota</taxon>
        <taxon>Metazoa</taxon>
        <taxon>Ecdysozoa</taxon>
        <taxon>Nematoda</taxon>
        <taxon>Chromadorea</taxon>
        <taxon>Rhabditida</taxon>
        <taxon>Rhabditina</taxon>
        <taxon>Rhabditomorpha</taxon>
        <taxon>Strongyloidea</taxon>
        <taxon>Ancylostomatidae</taxon>
        <taxon>Ancylostomatinae</taxon>
        <taxon>Ancylostoma</taxon>
    </lineage>
</organism>
<evidence type="ECO:0000313" key="3">
    <source>
        <dbReference type="Proteomes" id="UP000054047"/>
    </source>
</evidence>
<dbReference type="EMBL" id="KN747366">
    <property type="protein sequence ID" value="KIH51182.1"/>
    <property type="molecule type" value="Genomic_DNA"/>
</dbReference>
<evidence type="ECO:0000256" key="1">
    <source>
        <dbReference type="SAM" id="Coils"/>
    </source>
</evidence>
<dbReference type="Gene3D" id="3.40.30.10">
    <property type="entry name" value="Glutaredoxin"/>
    <property type="match status" value="1"/>
</dbReference>
<dbReference type="OrthoDB" id="20229at2759"/>
<feature type="coiled-coil region" evidence="1">
    <location>
        <begin position="107"/>
        <end position="134"/>
    </location>
</feature>
<name>A0A0C2CN62_9BILA</name>
<dbReference type="AlphaFoldDB" id="A0A0C2CN62"/>
<keyword evidence="1" id="KW-0175">Coiled coil</keyword>
<proteinExistence type="predicted"/>